<dbReference type="Proteomes" id="UP000886595">
    <property type="component" value="Unassembled WGS sequence"/>
</dbReference>
<protein>
    <submittedName>
        <fullName evidence="1">Uncharacterized protein</fullName>
    </submittedName>
</protein>
<accession>A0A8X7VW84</accession>
<reference evidence="1 2" key="1">
    <citation type="submission" date="2020-02" db="EMBL/GenBank/DDBJ databases">
        <authorList>
            <person name="Ma Q."/>
            <person name="Huang Y."/>
            <person name="Song X."/>
            <person name="Pei D."/>
        </authorList>
    </citation>
    <scope>NUCLEOTIDE SEQUENCE [LARGE SCALE GENOMIC DNA]</scope>
    <source>
        <strain evidence="1">Sxm20200214</strain>
        <tissue evidence="1">Leaf</tissue>
    </source>
</reference>
<evidence type="ECO:0000313" key="1">
    <source>
        <dbReference type="EMBL" id="KAG2318551.1"/>
    </source>
</evidence>
<name>A0A8X7VW84_BRACI</name>
<comment type="caution">
    <text evidence="1">The sequence shown here is derived from an EMBL/GenBank/DDBJ whole genome shotgun (WGS) entry which is preliminary data.</text>
</comment>
<keyword evidence="2" id="KW-1185">Reference proteome</keyword>
<dbReference type="AlphaFoldDB" id="A0A8X7VW84"/>
<proteinExistence type="predicted"/>
<gene>
    <name evidence="1" type="ORF">Bca52824_011764</name>
</gene>
<evidence type="ECO:0000313" key="2">
    <source>
        <dbReference type="Proteomes" id="UP000886595"/>
    </source>
</evidence>
<organism evidence="1 2">
    <name type="scientific">Brassica carinata</name>
    <name type="common">Ethiopian mustard</name>
    <name type="synonym">Abyssinian cabbage</name>
    <dbReference type="NCBI Taxonomy" id="52824"/>
    <lineage>
        <taxon>Eukaryota</taxon>
        <taxon>Viridiplantae</taxon>
        <taxon>Streptophyta</taxon>
        <taxon>Embryophyta</taxon>
        <taxon>Tracheophyta</taxon>
        <taxon>Spermatophyta</taxon>
        <taxon>Magnoliopsida</taxon>
        <taxon>eudicotyledons</taxon>
        <taxon>Gunneridae</taxon>
        <taxon>Pentapetalae</taxon>
        <taxon>rosids</taxon>
        <taxon>malvids</taxon>
        <taxon>Brassicales</taxon>
        <taxon>Brassicaceae</taxon>
        <taxon>Brassiceae</taxon>
        <taxon>Brassica</taxon>
    </lineage>
</organism>
<sequence>MIEENDEHHSKVMMNTTLTSPNSLWAGRYAKSSSISSPPPPQYVPLTSESLPPSPPAFFAADISSLGSSAADSTVVFALLYVPLVPLKVMEKKIS</sequence>
<dbReference type="EMBL" id="JAAMPC010000003">
    <property type="protein sequence ID" value="KAG2318551.1"/>
    <property type="molecule type" value="Genomic_DNA"/>
</dbReference>